<dbReference type="EMBL" id="JBHTIS010000258">
    <property type="protein sequence ID" value="MFD1045290.1"/>
    <property type="molecule type" value="Genomic_DNA"/>
</dbReference>
<accession>A0ABW3M5Z7</accession>
<name>A0ABW3M5Z7_9PSEU</name>
<feature type="non-terminal residue" evidence="1">
    <location>
        <position position="1"/>
    </location>
</feature>
<proteinExistence type="predicted"/>
<dbReference type="Proteomes" id="UP001597045">
    <property type="component" value="Unassembled WGS sequence"/>
</dbReference>
<comment type="caution">
    <text evidence="1">The sequence shown here is derived from an EMBL/GenBank/DDBJ whole genome shotgun (WGS) entry which is preliminary data.</text>
</comment>
<gene>
    <name evidence="1" type="ORF">ACFQ1S_06680</name>
</gene>
<keyword evidence="2" id="KW-1185">Reference proteome</keyword>
<protein>
    <submittedName>
        <fullName evidence="1">Uncharacterized protein</fullName>
    </submittedName>
</protein>
<evidence type="ECO:0000313" key="1">
    <source>
        <dbReference type="EMBL" id="MFD1045290.1"/>
    </source>
</evidence>
<sequence length="264" mass="29781">LAVLVAYALADGSGSPYYQERVRVAAQRLNRDERTTRRRIDEGIARLAEVAATSTTDQPPRQLPNPSMDWHTEELRTSVALDQPTPEVFETRRIVADRDHLEYVSLAMTVTTPPGRNGSVRTDDLEIDIFHGGRLASLALETGDRYGFRLKLPKPLSRDETHEIGLRFRVRPERQIAPHYVCVPRNRCADFDLRVRFDIDQLPAKVWRLNNTFQRDIDDPAAAVGEAVPLDGAGEIHARFHELTPGLAYGIRWLGSSQDGLQTH</sequence>
<organism evidence="1 2">
    <name type="scientific">Kibdelosporangium lantanae</name>
    <dbReference type="NCBI Taxonomy" id="1497396"/>
    <lineage>
        <taxon>Bacteria</taxon>
        <taxon>Bacillati</taxon>
        <taxon>Actinomycetota</taxon>
        <taxon>Actinomycetes</taxon>
        <taxon>Pseudonocardiales</taxon>
        <taxon>Pseudonocardiaceae</taxon>
        <taxon>Kibdelosporangium</taxon>
    </lineage>
</organism>
<reference evidence="2" key="1">
    <citation type="journal article" date="2019" name="Int. J. Syst. Evol. Microbiol.">
        <title>The Global Catalogue of Microorganisms (GCM) 10K type strain sequencing project: providing services to taxonomists for standard genome sequencing and annotation.</title>
        <authorList>
            <consortium name="The Broad Institute Genomics Platform"/>
            <consortium name="The Broad Institute Genome Sequencing Center for Infectious Disease"/>
            <person name="Wu L."/>
            <person name="Ma J."/>
        </authorList>
    </citation>
    <scope>NUCLEOTIDE SEQUENCE [LARGE SCALE GENOMIC DNA]</scope>
    <source>
        <strain evidence="2">JCM 31486</strain>
    </source>
</reference>
<evidence type="ECO:0000313" key="2">
    <source>
        <dbReference type="Proteomes" id="UP001597045"/>
    </source>
</evidence>